<comment type="caution">
    <text evidence="6">The sequence shown here is derived from an EMBL/GenBank/DDBJ whole genome shotgun (WGS) entry which is preliminary data.</text>
</comment>
<feature type="compositionally biased region" description="Low complexity" evidence="4">
    <location>
        <begin position="11"/>
        <end position="36"/>
    </location>
</feature>
<evidence type="ECO:0000256" key="2">
    <source>
        <dbReference type="ARBA" id="ARBA00007639"/>
    </source>
</evidence>
<feature type="region of interest" description="Disordered" evidence="4">
    <location>
        <begin position="11"/>
        <end position="38"/>
    </location>
</feature>
<protein>
    <submittedName>
        <fullName evidence="6">Sugar ABC transporter substrate-binding protein</fullName>
    </submittedName>
</protein>
<sequence length="332" mass="34485">MLAVVLSACGSSGNSAGSADNSASASASSSGSAQPAAGGGKKKIAVLLYSRGFEFMVALDQGIQQKAAELGVEVTVLDGQSNSQTQIGQIEDNIAKKVDAIVLAPNNSDELVPGVKKANQAGIPVVTVDSVVSQGADVVSSVTFDNKNAGKMAAEYIIKQLQKGTVLENTGAQGAYHAVLRGGGFNEGMKASPDFKVISKNADWQAENAQNITADSVTANPGINAIFSHNDDMIRGILGGLRQIGKLKNVGEAGHIMIVGTDGTPEALDRIRKGQQDATVQQDPFEMGAAAVQAAVDKIDGKEVTKEQYMPATLVTKDNVDDPNLWGNKFKK</sequence>
<dbReference type="Proteomes" id="UP001153404">
    <property type="component" value="Unassembled WGS sequence"/>
</dbReference>
<comment type="subcellular location">
    <subcellularLocation>
        <location evidence="1">Cell envelope</location>
    </subcellularLocation>
</comment>
<evidence type="ECO:0000256" key="1">
    <source>
        <dbReference type="ARBA" id="ARBA00004196"/>
    </source>
</evidence>
<evidence type="ECO:0000313" key="7">
    <source>
        <dbReference type="Proteomes" id="UP001153404"/>
    </source>
</evidence>
<dbReference type="AlphaFoldDB" id="A0A9X4KP11"/>
<dbReference type="InterPro" id="IPR028082">
    <property type="entry name" value="Peripla_BP_I"/>
</dbReference>
<keyword evidence="7" id="KW-1185">Reference proteome</keyword>
<dbReference type="PANTHER" id="PTHR46847:SF1">
    <property type="entry name" value="D-ALLOSE-BINDING PERIPLASMIC PROTEIN-RELATED"/>
    <property type="match status" value="1"/>
</dbReference>
<dbReference type="PANTHER" id="PTHR46847">
    <property type="entry name" value="D-ALLOSE-BINDING PERIPLASMIC PROTEIN-RELATED"/>
    <property type="match status" value="1"/>
</dbReference>
<dbReference type="Pfam" id="PF13407">
    <property type="entry name" value="Peripla_BP_4"/>
    <property type="match status" value="1"/>
</dbReference>
<evidence type="ECO:0000313" key="6">
    <source>
        <dbReference type="EMBL" id="MDG0808185.1"/>
    </source>
</evidence>
<reference evidence="6" key="1">
    <citation type="submission" date="2022-10" db="EMBL/GenBank/DDBJ databases">
        <title>Comparative genomic analysis of Cohnella hashimotonis sp. nov., isolated from the International Space Station.</title>
        <authorList>
            <person name="Simpson A."/>
            <person name="Venkateswaran K."/>
        </authorList>
    </citation>
    <scope>NUCLEOTIDE SEQUENCE</scope>
    <source>
        <strain evidence="6">DSM 28161</strain>
    </source>
</reference>
<dbReference type="Gene3D" id="3.40.50.2300">
    <property type="match status" value="2"/>
</dbReference>
<comment type="similarity">
    <text evidence="2">Belongs to the bacterial solute-binding protein 2 family.</text>
</comment>
<evidence type="ECO:0000256" key="3">
    <source>
        <dbReference type="ARBA" id="ARBA00022729"/>
    </source>
</evidence>
<feature type="domain" description="Periplasmic binding protein" evidence="5">
    <location>
        <begin position="44"/>
        <end position="303"/>
    </location>
</feature>
<dbReference type="EMBL" id="JAPDIA010000001">
    <property type="protein sequence ID" value="MDG0808185.1"/>
    <property type="molecule type" value="Genomic_DNA"/>
</dbReference>
<organism evidence="6 7">
    <name type="scientific">Cohnella rhizosphaerae</name>
    <dbReference type="NCBI Taxonomy" id="1457232"/>
    <lineage>
        <taxon>Bacteria</taxon>
        <taxon>Bacillati</taxon>
        <taxon>Bacillota</taxon>
        <taxon>Bacilli</taxon>
        <taxon>Bacillales</taxon>
        <taxon>Paenibacillaceae</taxon>
        <taxon>Cohnella</taxon>
    </lineage>
</organism>
<proteinExistence type="inferred from homology"/>
<keyword evidence="3" id="KW-0732">Signal</keyword>
<accession>A0A9X4KP11</accession>
<evidence type="ECO:0000256" key="4">
    <source>
        <dbReference type="SAM" id="MobiDB-lite"/>
    </source>
</evidence>
<name>A0A9X4KP11_9BACL</name>
<dbReference type="GO" id="GO:0030313">
    <property type="term" value="C:cell envelope"/>
    <property type="evidence" value="ECO:0007669"/>
    <property type="project" value="UniProtKB-SubCell"/>
</dbReference>
<evidence type="ECO:0000259" key="5">
    <source>
        <dbReference type="Pfam" id="PF13407"/>
    </source>
</evidence>
<dbReference type="GO" id="GO:0030246">
    <property type="term" value="F:carbohydrate binding"/>
    <property type="evidence" value="ECO:0007669"/>
    <property type="project" value="UniProtKB-ARBA"/>
</dbReference>
<dbReference type="SUPFAM" id="SSF53822">
    <property type="entry name" value="Periplasmic binding protein-like I"/>
    <property type="match status" value="1"/>
</dbReference>
<dbReference type="InterPro" id="IPR025997">
    <property type="entry name" value="SBP_2_dom"/>
</dbReference>
<dbReference type="CDD" id="cd01536">
    <property type="entry name" value="PBP1_ABC_sugar_binding-like"/>
    <property type="match status" value="1"/>
</dbReference>
<gene>
    <name evidence="6" type="ORF">OMP40_01230</name>
</gene>
<dbReference type="RefSeq" id="WP_277528501.1">
    <property type="nucleotide sequence ID" value="NZ_JAPDIA010000001.1"/>
</dbReference>